<feature type="coiled-coil region" evidence="1">
    <location>
        <begin position="83"/>
        <end position="127"/>
    </location>
</feature>
<name>A0A7R9ZUH5_9DINO</name>
<dbReference type="AlphaFoldDB" id="A0A7R9ZUH5"/>
<feature type="compositionally biased region" description="Low complexity" evidence="2">
    <location>
        <begin position="11"/>
        <end position="27"/>
    </location>
</feature>
<keyword evidence="1" id="KW-0175">Coiled coil</keyword>
<evidence type="ECO:0000256" key="2">
    <source>
        <dbReference type="SAM" id="MobiDB-lite"/>
    </source>
</evidence>
<dbReference type="EMBL" id="HBEG01000221">
    <property type="protein sequence ID" value="CAD8344390.1"/>
    <property type="molecule type" value="Transcribed_RNA"/>
</dbReference>
<organism evidence="3">
    <name type="scientific">Pyrodinium bahamense</name>
    <dbReference type="NCBI Taxonomy" id="73915"/>
    <lineage>
        <taxon>Eukaryota</taxon>
        <taxon>Sar</taxon>
        <taxon>Alveolata</taxon>
        <taxon>Dinophyceae</taxon>
        <taxon>Gonyaulacales</taxon>
        <taxon>Pyrocystaceae</taxon>
        <taxon>Pyrodinium</taxon>
    </lineage>
</organism>
<feature type="region of interest" description="Disordered" evidence="2">
    <location>
        <begin position="381"/>
        <end position="412"/>
    </location>
</feature>
<sequence length="412" mass="42878">MDVDTVPTSGPVADTAASASLAAEAAAPPSPAASTWEREGGGASSAPAATGGPSGGGNGCSGVPPRPRLDGEGEACLSSDARAQQLSQRVAHLEADLAFLQRRKAQLERENEALAAAAAQRPDLEARLREALATGALLEAECRRHRAEGVRREELEEQQADIARSFSELQGVVSQLVRRLSEINAQHARLSEEKGAAEAAAAALRVELQKWRSMRTSTTASVPGHGHGHGTVGRGANVAHGRSHSRAFSSCGGPCRGCPTCRLRCRVDPSRPLTGTPPRRGFAALQRGGYQPQQPSYRSGIAGGHGDGCANGGVGSTNSSLGPSAPTTLLELAEAKVECEQLRQRLVREEQACAEARQGRAVTLQESGCAEVKTADLQSELREFPTATSARDDHEAGSCLEPRSASAGRAAT</sequence>
<feature type="region of interest" description="Disordered" evidence="2">
    <location>
        <begin position="1"/>
        <end position="76"/>
    </location>
</feature>
<evidence type="ECO:0000313" key="3">
    <source>
        <dbReference type="EMBL" id="CAD8344390.1"/>
    </source>
</evidence>
<reference evidence="3" key="1">
    <citation type="submission" date="2021-01" db="EMBL/GenBank/DDBJ databases">
        <authorList>
            <person name="Corre E."/>
            <person name="Pelletier E."/>
            <person name="Niang G."/>
            <person name="Scheremetjew M."/>
            <person name="Finn R."/>
            <person name="Kale V."/>
            <person name="Holt S."/>
            <person name="Cochrane G."/>
            <person name="Meng A."/>
            <person name="Brown T."/>
            <person name="Cohen L."/>
        </authorList>
    </citation>
    <scope>NUCLEOTIDE SEQUENCE</scope>
    <source>
        <strain evidence="3">Pbaha01</strain>
    </source>
</reference>
<evidence type="ECO:0000256" key="1">
    <source>
        <dbReference type="SAM" id="Coils"/>
    </source>
</evidence>
<proteinExistence type="predicted"/>
<feature type="coiled-coil region" evidence="1">
    <location>
        <begin position="332"/>
        <end position="359"/>
    </location>
</feature>
<accession>A0A7R9ZUH5</accession>
<protein>
    <submittedName>
        <fullName evidence="3">Uncharacterized protein</fullName>
    </submittedName>
</protein>
<feature type="coiled-coil region" evidence="1">
    <location>
        <begin position="173"/>
        <end position="200"/>
    </location>
</feature>
<gene>
    <name evidence="3" type="ORF">PBAH0796_LOCUS128</name>
</gene>